<keyword evidence="4" id="KW-1185">Reference proteome</keyword>
<dbReference type="Pfam" id="PF01425">
    <property type="entry name" value="Amidase"/>
    <property type="match status" value="1"/>
</dbReference>
<evidence type="ECO:0000313" key="4">
    <source>
        <dbReference type="Proteomes" id="UP001500403"/>
    </source>
</evidence>
<dbReference type="InterPro" id="IPR023631">
    <property type="entry name" value="Amidase_dom"/>
</dbReference>
<organism evidence="3 4">
    <name type="scientific">Streptomyces enissocaesilis</name>
    <dbReference type="NCBI Taxonomy" id="332589"/>
    <lineage>
        <taxon>Bacteria</taxon>
        <taxon>Bacillati</taxon>
        <taxon>Actinomycetota</taxon>
        <taxon>Actinomycetes</taxon>
        <taxon>Kitasatosporales</taxon>
        <taxon>Streptomycetaceae</taxon>
        <taxon>Streptomyces</taxon>
        <taxon>Streptomyces rochei group</taxon>
    </lineage>
</organism>
<dbReference type="InterPro" id="IPR036928">
    <property type="entry name" value="AS_sf"/>
</dbReference>
<sequence>MRSWLSRIFTHGPFTATFNVSGNPAVSLPLGQSVEGLPIGVQLVAAHGREDLLLQVAAQLEQAVPWKDRQPPAYIG</sequence>
<evidence type="ECO:0000313" key="3">
    <source>
        <dbReference type="EMBL" id="GAA2942726.1"/>
    </source>
</evidence>
<dbReference type="PANTHER" id="PTHR11895">
    <property type="entry name" value="TRANSAMIDASE"/>
    <property type="match status" value="1"/>
</dbReference>
<accession>A0ABN3X8E3</accession>
<dbReference type="Gene3D" id="3.90.1300.10">
    <property type="entry name" value="Amidase signature (AS) domain"/>
    <property type="match status" value="1"/>
</dbReference>
<dbReference type="EMBL" id="BAAAUD010000032">
    <property type="protein sequence ID" value="GAA2942726.1"/>
    <property type="molecule type" value="Genomic_DNA"/>
</dbReference>
<dbReference type="PANTHER" id="PTHR11895:SF7">
    <property type="entry name" value="GLUTAMYL-TRNA(GLN) AMIDOTRANSFERASE SUBUNIT A, MITOCHONDRIAL"/>
    <property type="match status" value="1"/>
</dbReference>
<dbReference type="InterPro" id="IPR000120">
    <property type="entry name" value="Amidase"/>
</dbReference>
<feature type="domain" description="Amidase" evidence="2">
    <location>
        <begin position="14"/>
        <end position="54"/>
    </location>
</feature>
<name>A0ABN3X8E3_9ACTN</name>
<comment type="similarity">
    <text evidence="1">Belongs to the amidase family.</text>
</comment>
<dbReference type="Proteomes" id="UP001500403">
    <property type="component" value="Unassembled WGS sequence"/>
</dbReference>
<comment type="caution">
    <text evidence="3">The sequence shown here is derived from an EMBL/GenBank/DDBJ whole genome shotgun (WGS) entry which is preliminary data.</text>
</comment>
<evidence type="ECO:0000259" key="2">
    <source>
        <dbReference type="Pfam" id="PF01425"/>
    </source>
</evidence>
<gene>
    <name evidence="3" type="ORF">GCM10010446_30020</name>
</gene>
<dbReference type="SUPFAM" id="SSF75304">
    <property type="entry name" value="Amidase signature (AS) enzymes"/>
    <property type="match status" value="1"/>
</dbReference>
<reference evidence="4" key="1">
    <citation type="journal article" date="2019" name="Int. J. Syst. Evol. Microbiol.">
        <title>The Global Catalogue of Microorganisms (GCM) 10K type strain sequencing project: providing services to taxonomists for standard genome sequencing and annotation.</title>
        <authorList>
            <consortium name="The Broad Institute Genomics Platform"/>
            <consortium name="The Broad Institute Genome Sequencing Center for Infectious Disease"/>
            <person name="Wu L."/>
            <person name="Ma J."/>
        </authorList>
    </citation>
    <scope>NUCLEOTIDE SEQUENCE [LARGE SCALE GENOMIC DNA]</scope>
    <source>
        <strain evidence="4">JCM 9088</strain>
    </source>
</reference>
<proteinExistence type="inferred from homology"/>
<evidence type="ECO:0000256" key="1">
    <source>
        <dbReference type="ARBA" id="ARBA00009199"/>
    </source>
</evidence>
<protein>
    <recommendedName>
        <fullName evidence="2">Amidase domain-containing protein</fullName>
    </recommendedName>
</protein>